<dbReference type="Proteomes" id="UP000179145">
    <property type="component" value="Chromosome"/>
</dbReference>
<dbReference type="SMART" id="SM00490">
    <property type="entry name" value="HELICc"/>
    <property type="match status" value="1"/>
</dbReference>
<dbReference type="SUPFAM" id="SSF52540">
    <property type="entry name" value="P-loop containing nucleoside triphosphate hydrolases"/>
    <property type="match status" value="2"/>
</dbReference>
<dbReference type="Pfam" id="PF19833">
    <property type="entry name" value="RecG_dom3_C"/>
    <property type="match status" value="1"/>
</dbReference>
<dbReference type="Gene3D" id="3.40.50.300">
    <property type="entry name" value="P-loop containing nucleotide triphosphate hydrolases"/>
    <property type="match status" value="2"/>
</dbReference>
<dbReference type="InterPro" id="IPR047112">
    <property type="entry name" value="RecG/Mfd"/>
</dbReference>
<evidence type="ECO:0000256" key="7">
    <source>
        <dbReference type="ARBA" id="ARBA00023204"/>
    </source>
</evidence>
<dbReference type="OrthoDB" id="9804325at2"/>
<dbReference type="KEGG" id="kba:A0U89_07745"/>
<evidence type="ECO:0000256" key="3">
    <source>
        <dbReference type="ARBA" id="ARBA00022801"/>
    </source>
</evidence>
<dbReference type="Pfam" id="PF00271">
    <property type="entry name" value="Helicase_C"/>
    <property type="match status" value="1"/>
</dbReference>
<dbReference type="CDD" id="cd04488">
    <property type="entry name" value="RecG_wedge_OBF"/>
    <property type="match status" value="1"/>
</dbReference>
<dbReference type="eggNOG" id="COG1200">
    <property type="taxonomic scope" value="Bacteria"/>
</dbReference>
<feature type="domain" description="Helicase C-terminal" evidence="9">
    <location>
        <begin position="464"/>
        <end position="623"/>
    </location>
</feature>
<dbReference type="PANTHER" id="PTHR47964:SF1">
    <property type="entry name" value="ATP-DEPENDENT DNA HELICASE HOMOLOG RECG, CHLOROPLASTIC"/>
    <property type="match status" value="1"/>
</dbReference>
<dbReference type="PROSITE" id="PS51194">
    <property type="entry name" value="HELICASE_CTER"/>
    <property type="match status" value="1"/>
</dbReference>
<dbReference type="GO" id="GO:0006281">
    <property type="term" value="P:DNA repair"/>
    <property type="evidence" value="ECO:0007669"/>
    <property type="project" value="UniProtKB-KW"/>
</dbReference>
<evidence type="ECO:0000313" key="10">
    <source>
        <dbReference type="EMBL" id="AOX17057.1"/>
    </source>
</evidence>
<gene>
    <name evidence="10" type="ORF">A0U89_07745</name>
</gene>
<proteinExistence type="predicted"/>
<accession>A0A1D8UU82</accession>
<evidence type="ECO:0000256" key="4">
    <source>
        <dbReference type="ARBA" id="ARBA00022806"/>
    </source>
</evidence>
<evidence type="ECO:0000259" key="8">
    <source>
        <dbReference type="PROSITE" id="PS51192"/>
    </source>
</evidence>
<dbReference type="CDD" id="cd17992">
    <property type="entry name" value="DEXHc_RecG"/>
    <property type="match status" value="1"/>
</dbReference>
<evidence type="ECO:0000256" key="5">
    <source>
        <dbReference type="ARBA" id="ARBA00022840"/>
    </source>
</evidence>
<evidence type="ECO:0000256" key="2">
    <source>
        <dbReference type="ARBA" id="ARBA00022763"/>
    </source>
</evidence>
<dbReference type="NCBIfam" id="NF008164">
    <property type="entry name" value="PRK10917.1-2"/>
    <property type="match status" value="1"/>
</dbReference>
<sequence length="697" mass="76325">MTEASALLSPLLAPLGALPGIGPRHAGLLRKVAGGPRIIDLLFTLPENLIDRRTRCTLAEARERVAPGGILSAHVRVIGIERPQRQKQPFRVRVGDGTDELGLVFFHAHFLRDVTIGDELAISGKLERYGLGLSMPHPDYMLPWAQRARIPLLDPVWPLTAGLFPSTMRRAMQSALARLPDLPEWQDHALIEKRKWPSFAQALRIIHAPQPAEGENWEALAERARARLAFDELLADQLCMGLARLSAQDRPGRALVGDGALRTEAMRRFGHTPTGAQTRALAEIDADLAAPRPMMRLLQGDVGAGKTLVAAMAMLRAVEAGAQAALMAPTEILARQHFRNLSALCPVPCVFLSGSIKGRARRETLAAIADGSARIVIGTHALFQEKVIFHDLGLAVIDEQHRFGVEQRMRLSSKSEATNALIMTATPIPRTLLLTQWGELQVSRLDEKPPGRLPIGTSMHALSTLEDVLAGIRRALAKGVQVFWVCPLVEESEVLDVAAAEARWADLRRYFGDQVGLAHGRQDISVRQAALDAFQAGNTRLLVATTVIEVGVDVPNASVMVIEHAERFGLAQLHQLRGRVGRGSARSFCLLLFDDQASLTARKRLALLRETEDGFLIADEDFRTRGGGDLAGTRQSGLPGFRLATGSRADLLLTAAWQDSERVLNMDPRLSQPRGQALRLLLHLFDRHDHQKILLSG</sequence>
<dbReference type="Pfam" id="PF00270">
    <property type="entry name" value="DEAD"/>
    <property type="match status" value="1"/>
</dbReference>
<dbReference type="InterPro" id="IPR011545">
    <property type="entry name" value="DEAD/DEAH_box_helicase_dom"/>
</dbReference>
<evidence type="ECO:0000256" key="6">
    <source>
        <dbReference type="ARBA" id="ARBA00023125"/>
    </source>
</evidence>
<dbReference type="GO" id="GO:0005524">
    <property type="term" value="F:ATP binding"/>
    <property type="evidence" value="ECO:0007669"/>
    <property type="project" value="UniProtKB-KW"/>
</dbReference>
<dbReference type="AlphaFoldDB" id="A0A1D8UU82"/>
<evidence type="ECO:0000259" key="9">
    <source>
        <dbReference type="PROSITE" id="PS51194"/>
    </source>
</evidence>
<keyword evidence="3" id="KW-0378">Hydrolase</keyword>
<dbReference type="GO" id="GO:0016787">
    <property type="term" value="F:hydrolase activity"/>
    <property type="evidence" value="ECO:0007669"/>
    <property type="project" value="UniProtKB-KW"/>
</dbReference>
<dbReference type="SMART" id="SM00487">
    <property type="entry name" value="DEXDc"/>
    <property type="match status" value="1"/>
</dbReference>
<keyword evidence="5" id="KW-0067">ATP-binding</keyword>
<dbReference type="InterPro" id="IPR001650">
    <property type="entry name" value="Helicase_C-like"/>
</dbReference>
<protein>
    <submittedName>
        <fullName evidence="10">ATP-dependent DNA helicase RecG</fullName>
    </submittedName>
</protein>
<dbReference type="PROSITE" id="PS51192">
    <property type="entry name" value="HELICASE_ATP_BIND_1"/>
    <property type="match status" value="1"/>
</dbReference>
<dbReference type="PANTHER" id="PTHR47964">
    <property type="entry name" value="ATP-DEPENDENT DNA HELICASE HOMOLOG RECG, CHLOROPLASTIC"/>
    <property type="match status" value="1"/>
</dbReference>
<evidence type="ECO:0000313" key="11">
    <source>
        <dbReference type="Proteomes" id="UP000179145"/>
    </source>
</evidence>
<name>A0A1D8UU82_9PROT</name>
<feature type="domain" description="Helicase ATP-binding" evidence="8">
    <location>
        <begin position="287"/>
        <end position="445"/>
    </location>
</feature>
<dbReference type="EMBL" id="CP014674">
    <property type="protein sequence ID" value="AOX17057.1"/>
    <property type="molecule type" value="Genomic_DNA"/>
</dbReference>
<dbReference type="InterPro" id="IPR027417">
    <property type="entry name" value="P-loop_NTPase"/>
</dbReference>
<dbReference type="RefSeq" id="WP_070402744.1">
    <property type="nucleotide sequence ID" value="NZ_BJVW01000003.1"/>
</dbReference>
<keyword evidence="1" id="KW-0547">Nucleotide-binding</keyword>
<dbReference type="GO" id="GO:0003677">
    <property type="term" value="F:DNA binding"/>
    <property type="evidence" value="ECO:0007669"/>
    <property type="project" value="UniProtKB-KW"/>
</dbReference>
<dbReference type="Gene3D" id="2.40.50.140">
    <property type="entry name" value="Nucleic acid-binding proteins"/>
    <property type="match status" value="1"/>
</dbReference>
<dbReference type="SUPFAM" id="SSF50249">
    <property type="entry name" value="Nucleic acid-binding proteins"/>
    <property type="match status" value="1"/>
</dbReference>
<keyword evidence="11" id="KW-1185">Reference proteome</keyword>
<dbReference type="InterPro" id="IPR012340">
    <property type="entry name" value="NA-bd_OB-fold"/>
</dbReference>
<keyword evidence="4 10" id="KW-0347">Helicase</keyword>
<keyword evidence="2" id="KW-0227">DNA damage</keyword>
<keyword evidence="7" id="KW-0234">DNA repair</keyword>
<dbReference type="InterPro" id="IPR045562">
    <property type="entry name" value="RecG_dom3_C"/>
</dbReference>
<dbReference type="InterPro" id="IPR014001">
    <property type="entry name" value="Helicase_ATP-bd"/>
</dbReference>
<dbReference type="STRING" id="153496.A0U89_07745"/>
<organism evidence="10 11">
    <name type="scientific">Kozakia baliensis</name>
    <dbReference type="NCBI Taxonomy" id="153496"/>
    <lineage>
        <taxon>Bacteria</taxon>
        <taxon>Pseudomonadati</taxon>
        <taxon>Pseudomonadota</taxon>
        <taxon>Alphaproteobacteria</taxon>
        <taxon>Acetobacterales</taxon>
        <taxon>Acetobacteraceae</taxon>
        <taxon>Kozakia</taxon>
    </lineage>
</organism>
<reference evidence="10 11" key="1">
    <citation type="journal article" date="2016" name="Microb. Cell Fact.">
        <title>Dissection of exopolysaccharide biosynthesis in Kozakia baliensis.</title>
        <authorList>
            <person name="Brandt J.U."/>
            <person name="Jakob F."/>
            <person name="Behr J."/>
            <person name="Geissler A.J."/>
            <person name="Vogel R.F."/>
        </authorList>
    </citation>
    <scope>NUCLEOTIDE SEQUENCE [LARGE SCALE GENOMIC DNA]</scope>
    <source>
        <strain evidence="10 11">DSM 14400</strain>
    </source>
</reference>
<evidence type="ECO:0000256" key="1">
    <source>
        <dbReference type="ARBA" id="ARBA00022741"/>
    </source>
</evidence>
<keyword evidence="6" id="KW-0238">DNA-binding</keyword>
<dbReference type="GO" id="GO:0003678">
    <property type="term" value="F:DNA helicase activity"/>
    <property type="evidence" value="ECO:0007669"/>
    <property type="project" value="TreeGrafter"/>
</dbReference>